<keyword evidence="4 12" id="KW-0001">2Fe-2S</keyword>
<dbReference type="PIRSF" id="PIRSF006816">
    <property type="entry name" value="Cyc3_hyd_g"/>
    <property type="match status" value="1"/>
</dbReference>
<feature type="binding site" evidence="12">
    <location>
        <position position="211"/>
    </location>
    <ligand>
        <name>[2Fe-2S] cluster</name>
        <dbReference type="ChEBI" id="CHEBI:190135"/>
    </ligand>
</feature>
<dbReference type="eggNOG" id="COG0543">
    <property type="taxonomic scope" value="Bacteria"/>
</dbReference>
<dbReference type="Gene3D" id="3.40.50.80">
    <property type="entry name" value="Nucleotide-binding domain of ferredoxin-NADP reductase (FNR) module"/>
    <property type="match status" value="1"/>
</dbReference>
<dbReference type="GO" id="GO:0050660">
    <property type="term" value="F:flavin adenine dinucleotide binding"/>
    <property type="evidence" value="ECO:0007669"/>
    <property type="project" value="InterPro"/>
</dbReference>
<evidence type="ECO:0000256" key="10">
    <source>
        <dbReference type="ARBA" id="ARBA00034078"/>
    </source>
</evidence>
<dbReference type="SUPFAM" id="SSF52343">
    <property type="entry name" value="Ferredoxin reductase-like, C-terminal NADP-linked domain"/>
    <property type="match status" value="1"/>
</dbReference>
<comment type="cofactor">
    <cofactor evidence="10">
        <name>[2Fe-2S] cluster</name>
        <dbReference type="ChEBI" id="CHEBI:190135"/>
    </cofactor>
</comment>
<dbReference type="InterPro" id="IPR017938">
    <property type="entry name" value="Riboflavin_synthase-like_b-brl"/>
</dbReference>
<dbReference type="RefSeq" id="WP_013682180.1">
    <property type="nucleotide sequence ID" value="NC_015318.1"/>
</dbReference>
<proteinExistence type="inferred from homology"/>
<dbReference type="Gene3D" id="2.10.240.10">
    <property type="entry name" value="Dihydroorotate dehydrogenase, electron transfer subunit"/>
    <property type="match status" value="1"/>
</dbReference>
<comment type="similarity">
    <text evidence="1">Belongs to the PyrK family.</text>
</comment>
<keyword evidence="9 12" id="KW-0411">Iron-sulfur</keyword>
<evidence type="ECO:0000256" key="5">
    <source>
        <dbReference type="ARBA" id="ARBA00022723"/>
    </source>
</evidence>
<dbReference type="Gene3D" id="2.40.30.10">
    <property type="entry name" value="Translation factors"/>
    <property type="match status" value="1"/>
</dbReference>
<reference evidence="15" key="2">
    <citation type="submission" date="2011-03" db="EMBL/GenBank/DDBJ databases">
        <title>The complete genome of Hippea maritima DSM 10411.</title>
        <authorList>
            <consortium name="US DOE Joint Genome Institute (JGI-PGF)"/>
            <person name="Lucas S."/>
            <person name="Copeland A."/>
            <person name="Lapidus A."/>
            <person name="Bruce D."/>
            <person name="Goodwin L."/>
            <person name="Pitluck S."/>
            <person name="Peters L."/>
            <person name="Kyrpides N."/>
            <person name="Mavromatis K."/>
            <person name="Pagani I."/>
            <person name="Ivanova N."/>
            <person name="Mikhailova N."/>
            <person name="Lu M."/>
            <person name="Detter J.C."/>
            <person name="Tapia R."/>
            <person name="Han C."/>
            <person name="Land M."/>
            <person name="Hauser L."/>
            <person name="Markowitz V."/>
            <person name="Cheng J.-F."/>
            <person name="Hugenholtz P."/>
            <person name="Woyke T."/>
            <person name="Wu D."/>
            <person name="Spring S."/>
            <person name="Schroeder M."/>
            <person name="Brambilla E."/>
            <person name="Klenk H.-P."/>
            <person name="Eisen J.A."/>
        </authorList>
    </citation>
    <scope>NUCLEOTIDE SEQUENCE [LARGE SCALE GENOMIC DNA]</scope>
    <source>
        <strain evidence="15">ATCC 700847 / DSM 10411 / MH2</strain>
    </source>
</reference>
<name>F2LWV9_HIPMA</name>
<evidence type="ECO:0000256" key="3">
    <source>
        <dbReference type="ARBA" id="ARBA00022630"/>
    </source>
</evidence>
<evidence type="ECO:0000256" key="9">
    <source>
        <dbReference type="ARBA" id="ARBA00023014"/>
    </source>
</evidence>
<evidence type="ECO:0000259" key="13">
    <source>
        <dbReference type="PROSITE" id="PS51384"/>
    </source>
</evidence>
<dbReference type="SUPFAM" id="SSF63380">
    <property type="entry name" value="Riboflavin synthase domain-like"/>
    <property type="match status" value="1"/>
</dbReference>
<dbReference type="InterPro" id="IPR037117">
    <property type="entry name" value="Dihydroorotate_DH_ele_sf"/>
</dbReference>
<keyword evidence="3 11" id="KW-0285">Flavoprotein</keyword>
<keyword evidence="8 12" id="KW-0408">Iron</keyword>
<evidence type="ECO:0000256" key="1">
    <source>
        <dbReference type="ARBA" id="ARBA00006422"/>
    </source>
</evidence>
<dbReference type="OrthoDB" id="9796486at2"/>
<feature type="binding site" evidence="12">
    <location>
        <position position="227"/>
    </location>
    <ligand>
        <name>[2Fe-2S] cluster</name>
        <dbReference type="ChEBI" id="CHEBI:190135"/>
    </ligand>
</feature>
<feature type="binding site" evidence="11">
    <location>
        <begin position="48"/>
        <end position="51"/>
    </location>
    <ligand>
        <name>FAD</name>
        <dbReference type="ChEBI" id="CHEBI:57692"/>
    </ligand>
</feature>
<dbReference type="KEGG" id="hmr:Hipma_1181"/>
<feature type="domain" description="FAD-binding FR-type" evidence="13">
    <location>
        <begin position="1"/>
        <end position="94"/>
    </location>
</feature>
<dbReference type="InterPro" id="IPR050353">
    <property type="entry name" value="PyrK_electron_transfer"/>
</dbReference>
<comment type="cofactor">
    <cofactor evidence="12">
        <name>[2Fe-2S] cluster</name>
        <dbReference type="ChEBI" id="CHEBI:190135"/>
    </cofactor>
    <text evidence="12">Binds 1 [2Fe-2S] cluster per subunit.</text>
</comment>
<reference evidence="14 15" key="1">
    <citation type="journal article" date="2011" name="Stand. Genomic Sci.">
        <title>Complete genome sequence of the thermophilic sulfur-reducer Hippea maritima type strain (MH(2)).</title>
        <authorList>
            <person name="Huntemann M."/>
            <person name="Lu M."/>
            <person name="Nolan M."/>
            <person name="Lapidus A."/>
            <person name="Lucas S."/>
            <person name="Hammon N."/>
            <person name="Deshpande S."/>
            <person name="Cheng J.F."/>
            <person name="Tapia R."/>
            <person name="Han C."/>
            <person name="Goodwin L."/>
            <person name="Pitluck S."/>
            <person name="Liolios K."/>
            <person name="Pagani I."/>
            <person name="Ivanova N."/>
            <person name="Ovchinikova G."/>
            <person name="Pati A."/>
            <person name="Chen A."/>
            <person name="Palaniappan K."/>
            <person name="Land M."/>
            <person name="Hauser L."/>
            <person name="Jeffries C.D."/>
            <person name="Detter J.C."/>
            <person name="Brambilla E.M."/>
            <person name="Rohde M."/>
            <person name="Spring S."/>
            <person name="Goker M."/>
            <person name="Woyke T."/>
            <person name="Bristow J."/>
            <person name="Eisen J.A."/>
            <person name="Markowitz V."/>
            <person name="Hugenholtz P."/>
            <person name="Kyrpides N.C."/>
            <person name="Klenk H.P."/>
            <person name="Mavromatis K."/>
        </authorList>
    </citation>
    <scope>NUCLEOTIDE SEQUENCE [LARGE SCALE GENOMIC DNA]</scope>
    <source>
        <strain evidence="15">ATCC 700847 / DSM 10411 / MH2</strain>
    </source>
</reference>
<evidence type="ECO:0000313" key="14">
    <source>
        <dbReference type="EMBL" id="AEA34143.1"/>
    </source>
</evidence>
<dbReference type="PANTHER" id="PTHR43513">
    <property type="entry name" value="DIHYDROOROTATE DEHYDROGENASE B (NAD(+)), ELECTRON TRANSFER SUBUNIT"/>
    <property type="match status" value="1"/>
</dbReference>
<dbReference type="HOGENOM" id="CLU_003827_1_2_7"/>
<dbReference type="GO" id="GO:0046872">
    <property type="term" value="F:metal ion binding"/>
    <property type="evidence" value="ECO:0007669"/>
    <property type="project" value="UniProtKB-KW"/>
</dbReference>
<feature type="binding site" evidence="11">
    <location>
        <begin position="69"/>
        <end position="70"/>
    </location>
    <ligand>
        <name>FAD</name>
        <dbReference type="ChEBI" id="CHEBI:57692"/>
    </ligand>
</feature>
<evidence type="ECO:0000256" key="4">
    <source>
        <dbReference type="ARBA" id="ARBA00022714"/>
    </source>
</evidence>
<dbReference type="GO" id="GO:0016491">
    <property type="term" value="F:oxidoreductase activity"/>
    <property type="evidence" value="ECO:0007669"/>
    <property type="project" value="InterPro"/>
</dbReference>
<keyword evidence="7" id="KW-0249">Electron transport</keyword>
<dbReference type="InterPro" id="IPR039261">
    <property type="entry name" value="FNR_nucleotide-bd"/>
</dbReference>
<sequence length="243" mass="27141">MRLKIIENIEVAKNTYSLKLENPALFDVEPGQFFMVKINTYPFPLLRRPFSVADFGEHLEFIYRVVGEGTRILTTKKAGEFVDVLGPLGKGFSINSTKRLLLVGGGIGVAPLLYLKKTIEETYKISCDAYFGFNNADEIFTKDGNIATMDGSFGFKGNIVEMVEDMLDENTLVYACGPTLMLKRLAFLCFEKNSPMQVSLESRMACGIGVCLGCVVQTSDNRYKKVCVDGPVFDFEEIQWQAL</sequence>
<dbReference type="CDD" id="cd06218">
    <property type="entry name" value="DHOD_e_trans"/>
    <property type="match status" value="1"/>
</dbReference>
<evidence type="ECO:0000256" key="7">
    <source>
        <dbReference type="ARBA" id="ARBA00022982"/>
    </source>
</evidence>
<keyword evidence="5 12" id="KW-0479">Metal-binding</keyword>
<dbReference type="AlphaFoldDB" id="F2LWV9"/>
<dbReference type="STRING" id="760142.Hipma_1181"/>
<dbReference type="GO" id="GO:0051537">
    <property type="term" value="F:2 iron, 2 sulfur cluster binding"/>
    <property type="evidence" value="ECO:0007669"/>
    <property type="project" value="UniProtKB-KW"/>
</dbReference>
<dbReference type="PROSITE" id="PS51384">
    <property type="entry name" value="FAD_FR"/>
    <property type="match status" value="1"/>
</dbReference>
<dbReference type="InterPro" id="IPR012165">
    <property type="entry name" value="Cyt_c3_hydrogenase_gsu"/>
</dbReference>
<dbReference type="EMBL" id="CP002606">
    <property type="protein sequence ID" value="AEA34143.1"/>
    <property type="molecule type" value="Genomic_DNA"/>
</dbReference>
<keyword evidence="6 11" id="KW-0274">FAD</keyword>
<comment type="cofactor">
    <cofactor evidence="11">
        <name>FAD</name>
        <dbReference type="ChEBI" id="CHEBI:57692"/>
    </cofactor>
    <text evidence="11">Binds 1 FAD per subunit.</text>
</comment>
<evidence type="ECO:0000256" key="11">
    <source>
        <dbReference type="PIRSR" id="PIRSR006816-1"/>
    </source>
</evidence>
<evidence type="ECO:0000256" key="8">
    <source>
        <dbReference type="ARBA" id="ARBA00023004"/>
    </source>
</evidence>
<dbReference type="Proteomes" id="UP000008139">
    <property type="component" value="Chromosome"/>
</dbReference>
<keyword evidence="2" id="KW-0813">Transport</keyword>
<keyword evidence="15" id="KW-1185">Reference proteome</keyword>
<organism evidence="14 15">
    <name type="scientific">Hippea maritima (strain ATCC 700847 / DSM 10411 / MH2)</name>
    <dbReference type="NCBI Taxonomy" id="760142"/>
    <lineage>
        <taxon>Bacteria</taxon>
        <taxon>Pseudomonadati</taxon>
        <taxon>Campylobacterota</taxon>
        <taxon>Desulfurellia</taxon>
        <taxon>Desulfurellales</taxon>
        <taxon>Hippeaceae</taxon>
        <taxon>Hippea</taxon>
    </lineage>
</organism>
<evidence type="ECO:0000256" key="12">
    <source>
        <dbReference type="PIRSR" id="PIRSR006816-2"/>
    </source>
</evidence>
<feature type="binding site" evidence="12">
    <location>
        <position position="206"/>
    </location>
    <ligand>
        <name>[2Fe-2S] cluster</name>
        <dbReference type="ChEBI" id="CHEBI:190135"/>
    </ligand>
</feature>
<dbReference type="PANTHER" id="PTHR43513:SF3">
    <property type="entry name" value="DIHYDROOROTATE DEHYDROGENASE B (NAD(+)), ELECTRON TRANSFER SUBUNIT-RELATED"/>
    <property type="match status" value="1"/>
</dbReference>
<evidence type="ECO:0000256" key="2">
    <source>
        <dbReference type="ARBA" id="ARBA00022448"/>
    </source>
</evidence>
<dbReference type="InterPro" id="IPR019480">
    <property type="entry name" value="Dihydroorotate_DH_Fe-S-bd"/>
</dbReference>
<dbReference type="GO" id="GO:0006221">
    <property type="term" value="P:pyrimidine nucleotide biosynthetic process"/>
    <property type="evidence" value="ECO:0007669"/>
    <property type="project" value="InterPro"/>
</dbReference>
<protein>
    <submittedName>
        <fullName evidence="14">Dihydroorotate dehydrogenase, electron transfer subunit, iron-sulfur cluster binding domain protein</fullName>
    </submittedName>
</protein>
<feature type="binding site" evidence="11">
    <location>
        <begin position="62"/>
        <end position="64"/>
    </location>
    <ligand>
        <name>FAD</name>
        <dbReference type="ChEBI" id="CHEBI:57692"/>
    </ligand>
</feature>
<accession>F2LWV9</accession>
<dbReference type="InParanoid" id="F2LWV9"/>
<evidence type="ECO:0000313" key="15">
    <source>
        <dbReference type="Proteomes" id="UP000008139"/>
    </source>
</evidence>
<dbReference type="Pfam" id="PF10418">
    <property type="entry name" value="DHODB_Fe-S_bind"/>
    <property type="match status" value="1"/>
</dbReference>
<feature type="binding site" evidence="12">
    <location>
        <position position="214"/>
    </location>
    <ligand>
        <name>[2Fe-2S] cluster</name>
        <dbReference type="ChEBI" id="CHEBI:190135"/>
    </ligand>
</feature>
<gene>
    <name evidence="14" type="ordered locus">Hipma_1181</name>
</gene>
<evidence type="ECO:0000256" key="6">
    <source>
        <dbReference type="ARBA" id="ARBA00022827"/>
    </source>
</evidence>
<dbReference type="InterPro" id="IPR017927">
    <property type="entry name" value="FAD-bd_FR_type"/>
</dbReference>